<evidence type="ECO:0000256" key="2">
    <source>
        <dbReference type="ARBA" id="ARBA00005995"/>
    </source>
</evidence>
<dbReference type="InterPro" id="IPR036188">
    <property type="entry name" value="FAD/NAD-bd_sf"/>
</dbReference>
<evidence type="ECO:0000313" key="7">
    <source>
        <dbReference type="Proteomes" id="UP000241808"/>
    </source>
</evidence>
<gene>
    <name evidence="6" type="ORF">C8P69_1096</name>
</gene>
<dbReference type="PANTHER" id="PTHR43563">
    <property type="entry name" value="AMINE OXIDASE"/>
    <property type="match status" value="1"/>
</dbReference>
<organism evidence="6 7">
    <name type="scientific">Phreatobacter oligotrophus</name>
    <dbReference type="NCBI Taxonomy" id="1122261"/>
    <lineage>
        <taxon>Bacteria</taxon>
        <taxon>Pseudomonadati</taxon>
        <taxon>Pseudomonadota</taxon>
        <taxon>Alphaproteobacteria</taxon>
        <taxon>Hyphomicrobiales</taxon>
        <taxon>Phreatobacteraceae</taxon>
        <taxon>Phreatobacter</taxon>
    </lineage>
</organism>
<comment type="caution">
    <text evidence="6">The sequence shown here is derived from an EMBL/GenBank/DDBJ whole genome shotgun (WGS) entry which is preliminary data.</text>
</comment>
<dbReference type="SUPFAM" id="SSF54373">
    <property type="entry name" value="FAD-linked reductases, C-terminal domain"/>
    <property type="match status" value="1"/>
</dbReference>
<dbReference type="PRINTS" id="PR00757">
    <property type="entry name" value="AMINEOXDASEF"/>
</dbReference>
<dbReference type="OrthoDB" id="337830at2"/>
<name>A0A2T4YYE3_9HYPH</name>
<dbReference type="InterPro" id="IPR001613">
    <property type="entry name" value="Flavin_amine_oxidase"/>
</dbReference>
<evidence type="ECO:0000259" key="5">
    <source>
        <dbReference type="Pfam" id="PF01593"/>
    </source>
</evidence>
<dbReference type="EMBL" id="PZZL01000009">
    <property type="protein sequence ID" value="PTM51720.1"/>
    <property type="molecule type" value="Genomic_DNA"/>
</dbReference>
<dbReference type="GO" id="GO:0016491">
    <property type="term" value="F:oxidoreductase activity"/>
    <property type="evidence" value="ECO:0007669"/>
    <property type="project" value="UniProtKB-KW"/>
</dbReference>
<dbReference type="SUPFAM" id="SSF51905">
    <property type="entry name" value="FAD/NAD(P)-binding domain"/>
    <property type="match status" value="1"/>
</dbReference>
<sequence>MSSVDVVVVGAGLAGLSAAWRLKESGASVRLLEARSRVGGRVLSEGLAPDHSQCRGQVIDLGAQFIGDAHTRMSSLVAEVGLTRIRRSRIGKSIHLASHHAKPVLANNDGLPLSTLGKLDAMQIDWRIGRHLRDLRRTGAAALDDLTAARYLHQIAFTDEARRFMTGYIEAEFCAPADGVSARELLEQLASLGGRAAEADSAGWFLAEGTGPIADHLAARLGSSVVLNAPVRRVQQEADLVIVETETEAHRARNLIVATPPQLYGAMGLLPLLPDHRRAVIAGYRPGSVVKTVLVFETRWWRDQGLSGSLLAPGALCNAAMDASSPEAATGVLVLFSTAASGQELGRTTVEADRITRIMHWLRSVTNQGIPEPIAGRSTDWSAEPWSLGGYASRRSPGGWAAAPDLFARIGRIHFAGTETATVWRSFMEGALQSAERAAEAVRTTA</sequence>
<feature type="binding site" evidence="4">
    <location>
        <position position="336"/>
    </location>
    <ligand>
        <name>substrate</name>
    </ligand>
</feature>
<evidence type="ECO:0000256" key="1">
    <source>
        <dbReference type="ARBA" id="ARBA00001974"/>
    </source>
</evidence>
<accession>A0A2T4YYE3</accession>
<keyword evidence="3" id="KW-0560">Oxidoreductase</keyword>
<dbReference type="PANTHER" id="PTHR43563:SF1">
    <property type="entry name" value="AMINE OXIDASE [FLAVIN-CONTAINING] B"/>
    <property type="match status" value="1"/>
</dbReference>
<feature type="domain" description="Amine oxidase" evidence="5">
    <location>
        <begin position="13"/>
        <end position="442"/>
    </location>
</feature>
<dbReference type="Gene3D" id="3.50.50.60">
    <property type="entry name" value="FAD/NAD(P)-binding domain"/>
    <property type="match status" value="1"/>
</dbReference>
<reference evidence="6 7" key="1">
    <citation type="submission" date="2018-04" db="EMBL/GenBank/DDBJ databases">
        <title>Genomic Encyclopedia of Archaeal and Bacterial Type Strains, Phase II (KMG-II): from individual species to whole genera.</title>
        <authorList>
            <person name="Goeker M."/>
        </authorList>
    </citation>
    <scope>NUCLEOTIDE SEQUENCE [LARGE SCALE GENOMIC DNA]</scope>
    <source>
        <strain evidence="6 7">DSM 25521</strain>
    </source>
</reference>
<dbReference type="Proteomes" id="UP000241808">
    <property type="component" value="Unassembled WGS sequence"/>
</dbReference>
<keyword evidence="7" id="KW-1185">Reference proteome</keyword>
<feature type="binding site" evidence="4">
    <location>
        <position position="419"/>
    </location>
    <ligand>
        <name>FAD</name>
        <dbReference type="ChEBI" id="CHEBI:57692"/>
    </ligand>
</feature>
<evidence type="ECO:0000256" key="4">
    <source>
        <dbReference type="PIRSR" id="PIRSR601613-1"/>
    </source>
</evidence>
<comment type="similarity">
    <text evidence="2">Belongs to the flavin monoamine oxidase family.</text>
</comment>
<protein>
    <submittedName>
        <fullName evidence="6">Monoamine oxidase</fullName>
    </submittedName>
</protein>
<comment type="cofactor">
    <cofactor evidence="1">
        <name>FAD</name>
        <dbReference type="ChEBI" id="CHEBI:57692"/>
    </cofactor>
</comment>
<proteinExistence type="inferred from homology"/>
<feature type="binding site" evidence="4">
    <location>
        <begin position="33"/>
        <end position="34"/>
    </location>
    <ligand>
        <name>FAD</name>
        <dbReference type="ChEBI" id="CHEBI:57692"/>
    </ligand>
</feature>
<feature type="binding site" evidence="4">
    <location>
        <position position="231"/>
    </location>
    <ligand>
        <name>FAD</name>
        <dbReference type="ChEBI" id="CHEBI:57692"/>
    </ligand>
</feature>
<evidence type="ECO:0000256" key="3">
    <source>
        <dbReference type="ARBA" id="ARBA00023002"/>
    </source>
</evidence>
<dbReference type="InterPro" id="IPR002937">
    <property type="entry name" value="Amino_oxidase"/>
</dbReference>
<dbReference type="Pfam" id="PF01593">
    <property type="entry name" value="Amino_oxidase"/>
    <property type="match status" value="1"/>
</dbReference>
<dbReference type="AlphaFoldDB" id="A0A2T4YYE3"/>
<evidence type="ECO:0000313" key="6">
    <source>
        <dbReference type="EMBL" id="PTM51720.1"/>
    </source>
</evidence>
<dbReference type="InterPro" id="IPR050703">
    <property type="entry name" value="Flavin_MAO"/>
</dbReference>